<gene>
    <name evidence="1" type="ORF">PYCCODRAFT_831070</name>
</gene>
<dbReference type="AlphaFoldDB" id="A0A1Y2IEB9"/>
<name>A0A1Y2IEB9_TRAC3</name>
<accession>A0A1Y2IEB9</accession>
<evidence type="ECO:0000313" key="2">
    <source>
        <dbReference type="Proteomes" id="UP000193067"/>
    </source>
</evidence>
<evidence type="ECO:0000313" key="1">
    <source>
        <dbReference type="EMBL" id="OSC99495.1"/>
    </source>
</evidence>
<dbReference type="EMBL" id="KZ084127">
    <property type="protein sequence ID" value="OSC99495.1"/>
    <property type="molecule type" value="Genomic_DNA"/>
</dbReference>
<organism evidence="1 2">
    <name type="scientific">Trametes coccinea (strain BRFM310)</name>
    <name type="common">Pycnoporus coccineus</name>
    <dbReference type="NCBI Taxonomy" id="1353009"/>
    <lineage>
        <taxon>Eukaryota</taxon>
        <taxon>Fungi</taxon>
        <taxon>Dikarya</taxon>
        <taxon>Basidiomycota</taxon>
        <taxon>Agaricomycotina</taxon>
        <taxon>Agaricomycetes</taxon>
        <taxon>Polyporales</taxon>
        <taxon>Polyporaceae</taxon>
        <taxon>Trametes</taxon>
    </lineage>
</organism>
<sequence>MASASFPTLCPRARTHSRPLAQIRQSPCRQQHLLPRSWLLCALGPTESASAATEQICRLRSNGARRGAPRQTRRPAFRNMKVYACDRDSRLAPSLQSVLARTRQTELSSSTPAEPEGSMLRRCVVVSTFDASSTRTADCRVAVVWERLVCMYGWMDGWVYVLLYCSVTERWRRRRRHKTETVR</sequence>
<proteinExistence type="predicted"/>
<keyword evidence="2" id="KW-1185">Reference proteome</keyword>
<dbReference type="Proteomes" id="UP000193067">
    <property type="component" value="Unassembled WGS sequence"/>
</dbReference>
<reference evidence="1 2" key="1">
    <citation type="journal article" date="2015" name="Biotechnol. Biofuels">
        <title>Enhanced degradation of softwood versus hardwood by the white-rot fungus Pycnoporus coccineus.</title>
        <authorList>
            <person name="Couturier M."/>
            <person name="Navarro D."/>
            <person name="Chevret D."/>
            <person name="Henrissat B."/>
            <person name="Piumi F."/>
            <person name="Ruiz-Duenas F.J."/>
            <person name="Martinez A.T."/>
            <person name="Grigoriev I.V."/>
            <person name="Riley R."/>
            <person name="Lipzen A."/>
            <person name="Berrin J.G."/>
            <person name="Master E.R."/>
            <person name="Rosso M.N."/>
        </authorList>
    </citation>
    <scope>NUCLEOTIDE SEQUENCE [LARGE SCALE GENOMIC DNA]</scope>
    <source>
        <strain evidence="1 2">BRFM310</strain>
    </source>
</reference>
<protein>
    <submittedName>
        <fullName evidence="1">Uncharacterized protein</fullName>
    </submittedName>
</protein>